<feature type="compositionally biased region" description="Polar residues" evidence="17">
    <location>
        <begin position="1716"/>
        <end position="1736"/>
    </location>
</feature>
<dbReference type="Gene3D" id="3.30.1360.140">
    <property type="match status" value="1"/>
</dbReference>
<evidence type="ECO:0000256" key="13">
    <source>
        <dbReference type="ARBA" id="ARBA00023163"/>
    </source>
</evidence>
<dbReference type="Pfam" id="PF04997">
    <property type="entry name" value="RNA_pol_Rpb1_1"/>
    <property type="match status" value="1"/>
</dbReference>
<feature type="compositionally biased region" description="Polar residues" evidence="17">
    <location>
        <begin position="1574"/>
        <end position="1594"/>
    </location>
</feature>
<dbReference type="Gene3D" id="1.10.274.100">
    <property type="entry name" value="RNA polymerase Rpb1, domain 3"/>
    <property type="match status" value="1"/>
</dbReference>
<dbReference type="Gene3D" id="6.20.50.80">
    <property type="match status" value="1"/>
</dbReference>
<dbReference type="FunFam" id="1.10.132.30:FF:000001">
    <property type="entry name" value="DNA-directed RNA polymerase subunit"/>
    <property type="match status" value="1"/>
</dbReference>
<dbReference type="InterPro" id="IPR007066">
    <property type="entry name" value="RNA_pol_Rpb1_3"/>
</dbReference>
<dbReference type="Proteomes" id="UP000039865">
    <property type="component" value="Unassembled WGS sequence"/>
</dbReference>
<dbReference type="Gene3D" id="1.10.150.390">
    <property type="match status" value="1"/>
</dbReference>
<evidence type="ECO:0000256" key="3">
    <source>
        <dbReference type="ARBA" id="ARBA00011730"/>
    </source>
</evidence>
<keyword evidence="6 16" id="KW-0808">Transferase</keyword>
<dbReference type="Pfam" id="PF05000">
    <property type="entry name" value="RNA_pol_Rpb1_4"/>
    <property type="match status" value="1"/>
</dbReference>
<feature type="region of interest" description="Disordered" evidence="17">
    <location>
        <begin position="1608"/>
        <end position="1754"/>
    </location>
</feature>
<comment type="catalytic activity">
    <reaction evidence="15 16">
        <text>RNA(n) + a ribonucleoside 5'-triphosphate = RNA(n+1) + diphosphate</text>
        <dbReference type="Rhea" id="RHEA:21248"/>
        <dbReference type="Rhea" id="RHEA-COMP:14527"/>
        <dbReference type="Rhea" id="RHEA-COMP:17342"/>
        <dbReference type="ChEBI" id="CHEBI:33019"/>
        <dbReference type="ChEBI" id="CHEBI:61557"/>
        <dbReference type="ChEBI" id="CHEBI:140395"/>
        <dbReference type="EC" id="2.7.7.6"/>
    </reaction>
</comment>
<evidence type="ECO:0000256" key="11">
    <source>
        <dbReference type="ARBA" id="ARBA00022842"/>
    </source>
</evidence>
<keyword evidence="13 16" id="KW-0804">Transcription</keyword>
<dbReference type="EC" id="2.7.7.6" evidence="16"/>
<comment type="similarity">
    <text evidence="2 16">Belongs to the RNA polymerase beta' chain family.</text>
</comment>
<proteinExistence type="inferred from homology"/>
<dbReference type="OMA" id="KPCMGIV"/>
<dbReference type="Gene3D" id="2.40.40.20">
    <property type="match status" value="1"/>
</dbReference>
<comment type="function">
    <text evidence="16">DNA-dependent RNA polymerase catalyzes the transcription of DNA into RNA using the four ribonucleoside triphosphates as substrates.</text>
</comment>
<dbReference type="Pfam" id="PF04990">
    <property type="entry name" value="RNA_pol_Rpb1_7"/>
    <property type="match status" value="1"/>
</dbReference>
<name>A0A078AGZ1_STYLE</name>
<feature type="compositionally biased region" description="Polar residues" evidence="17">
    <location>
        <begin position="1608"/>
        <end position="1644"/>
    </location>
</feature>
<evidence type="ECO:0000313" key="19">
    <source>
        <dbReference type="EMBL" id="CDW81535.1"/>
    </source>
</evidence>
<keyword evidence="4 16" id="KW-0240">DNA-directed RNA polymerase</keyword>
<keyword evidence="10" id="KW-0862">Zinc</keyword>
<evidence type="ECO:0000256" key="2">
    <source>
        <dbReference type="ARBA" id="ARBA00006460"/>
    </source>
</evidence>
<dbReference type="InterPro" id="IPR007080">
    <property type="entry name" value="RNA_pol_Rpb1_1"/>
</dbReference>
<dbReference type="FunFam" id="1.10.150.390:FF:000001">
    <property type="entry name" value="DNA-directed RNA polymerase subunit"/>
    <property type="match status" value="1"/>
</dbReference>
<dbReference type="Gene3D" id="1.10.132.30">
    <property type="match status" value="1"/>
</dbReference>
<dbReference type="NCBIfam" id="NF006336">
    <property type="entry name" value="PRK08566.1"/>
    <property type="match status" value="1"/>
</dbReference>
<dbReference type="InterPro" id="IPR006592">
    <property type="entry name" value="RNA_pol_N"/>
</dbReference>
<dbReference type="Gene3D" id="3.30.1490.180">
    <property type="entry name" value="RNA polymerase ii"/>
    <property type="match status" value="1"/>
</dbReference>
<accession>A0A078AGZ1</accession>
<keyword evidence="12" id="KW-0238">DNA-binding</keyword>
<organism evidence="19 20">
    <name type="scientific">Stylonychia lemnae</name>
    <name type="common">Ciliate</name>
    <dbReference type="NCBI Taxonomy" id="5949"/>
    <lineage>
        <taxon>Eukaryota</taxon>
        <taxon>Sar</taxon>
        <taxon>Alveolata</taxon>
        <taxon>Ciliophora</taxon>
        <taxon>Intramacronucleata</taxon>
        <taxon>Spirotrichea</taxon>
        <taxon>Stichotrichia</taxon>
        <taxon>Sporadotrichida</taxon>
        <taxon>Oxytrichidae</taxon>
        <taxon>Stylonychinae</taxon>
        <taxon>Stylonychia</taxon>
    </lineage>
</organism>
<dbReference type="Pfam" id="PF00623">
    <property type="entry name" value="RNA_pol_Rpb1_2"/>
    <property type="match status" value="1"/>
</dbReference>
<keyword evidence="9" id="KW-0677">Repeat</keyword>
<evidence type="ECO:0000259" key="18">
    <source>
        <dbReference type="SMART" id="SM00663"/>
    </source>
</evidence>
<evidence type="ECO:0000256" key="15">
    <source>
        <dbReference type="ARBA" id="ARBA00048552"/>
    </source>
</evidence>
<evidence type="ECO:0000256" key="5">
    <source>
        <dbReference type="ARBA" id="ARBA00022553"/>
    </source>
</evidence>
<comment type="subunit">
    <text evidence="3">Component of the RNA polymerase II (Pol II) complex consisting of 12 subunits.</text>
</comment>
<dbReference type="InterPro" id="IPR007073">
    <property type="entry name" value="RNA_pol_Rpb1_7"/>
</dbReference>
<evidence type="ECO:0000256" key="14">
    <source>
        <dbReference type="ARBA" id="ARBA00023242"/>
    </source>
</evidence>
<dbReference type="GO" id="GO:0006351">
    <property type="term" value="P:DNA-templated transcription"/>
    <property type="evidence" value="ECO:0007669"/>
    <property type="project" value="InterPro"/>
</dbReference>
<feature type="compositionally biased region" description="Low complexity" evidence="17">
    <location>
        <begin position="1645"/>
        <end position="1656"/>
    </location>
</feature>
<dbReference type="Pfam" id="PF04992">
    <property type="entry name" value="RNA_pol_Rpb1_6"/>
    <property type="match status" value="1"/>
</dbReference>
<dbReference type="CDD" id="cd02584">
    <property type="entry name" value="RNAP_II_Rpb1_C"/>
    <property type="match status" value="1"/>
</dbReference>
<keyword evidence="20" id="KW-1185">Reference proteome</keyword>
<feature type="compositionally biased region" description="Polar residues" evidence="17">
    <location>
        <begin position="1657"/>
        <end position="1708"/>
    </location>
</feature>
<evidence type="ECO:0000256" key="4">
    <source>
        <dbReference type="ARBA" id="ARBA00022478"/>
    </source>
</evidence>
<dbReference type="InterPro" id="IPR007075">
    <property type="entry name" value="RNA_pol_Rpb1_6"/>
</dbReference>
<evidence type="ECO:0000256" key="9">
    <source>
        <dbReference type="ARBA" id="ARBA00022737"/>
    </source>
</evidence>
<evidence type="ECO:0000256" key="1">
    <source>
        <dbReference type="ARBA" id="ARBA00004123"/>
    </source>
</evidence>
<dbReference type="InterPro" id="IPR007081">
    <property type="entry name" value="RNA_pol_Rpb1_5"/>
</dbReference>
<reference evidence="19 20" key="1">
    <citation type="submission" date="2014-06" db="EMBL/GenBank/DDBJ databases">
        <authorList>
            <person name="Swart Estienne"/>
        </authorList>
    </citation>
    <scope>NUCLEOTIDE SEQUENCE [LARGE SCALE GENOMIC DNA]</scope>
    <source>
        <strain evidence="19 20">130c</strain>
    </source>
</reference>
<feature type="domain" description="RNA polymerase N-terminal" evidence="18">
    <location>
        <begin position="220"/>
        <end position="523"/>
    </location>
</feature>
<dbReference type="Gene3D" id="4.10.860.120">
    <property type="entry name" value="RNA polymerase II, clamp domain"/>
    <property type="match status" value="1"/>
</dbReference>
<evidence type="ECO:0000256" key="8">
    <source>
        <dbReference type="ARBA" id="ARBA00022723"/>
    </source>
</evidence>
<dbReference type="Pfam" id="PF04983">
    <property type="entry name" value="RNA_pol_Rpb1_3"/>
    <property type="match status" value="1"/>
</dbReference>
<dbReference type="InterPro" id="IPR000722">
    <property type="entry name" value="RNA_pol_asu"/>
</dbReference>
<dbReference type="Gene3D" id="6.10.250.2940">
    <property type="match status" value="1"/>
</dbReference>
<dbReference type="GO" id="GO:0005665">
    <property type="term" value="C:RNA polymerase II, core complex"/>
    <property type="evidence" value="ECO:0007669"/>
    <property type="project" value="TreeGrafter"/>
</dbReference>
<sequence length="1754" mass="198024">MSRISGQAFAQSYVELHKVRSVQFGLLNPDEIHKMSVVSITNERIYDDRGAPNFNAINDTRMGTMDKELKCQTCKGTQVDCPGHFGHIELARPVYHAGLLEFIRKVLRCCCFYCSRLLADKNKLEEIKRLKSSSAKLARVLKLSDGVKECDPQQNGCGHRQPKFQKTGLRIQVEYFDEQYDPGKDRKQILQADEALRVLERITDEDCELMGFNPRISRPENMIIKNLAVAPPPVRPSVSMSNTMRSEDDLTYCYQKILQTNITLQNQINRGANMTTINELRTNLQYYVATVMDNEIQGQPTQKHKSGKPLKAIRARLRGKEGRLRGNLMGKRVDFSARTVITPDPNLQLDQLGVPQQIALNLTVPETVTNENIDEMRKLIERGPNIWPGAKYIIRHDDRQIDLSQMRNRSEATIHPGFKVERHLRDNDYVIFNRQPSLHKMSLMGHRVKVLPFSTFRLNLSVTTPYNADFDGDEMNMHVPQSYETMAEIKEIMAVPNQIVSPQSNKPVMGIVQDSLLGVMLFTLKDTFIEKELVMQLLMWAKYEDDKFPMPTILKPRPLWTGKQIFSLIIPDINLQKVGEKKGLIWDSAGDLNILIRKGELICGNLTKGTIGSSSGGMIHIIWKEKGPYCCRDFLSNTQLIINNWLHQNGFTVGVQDIIAKKEIVQKIRDSMTKFKRDVTKIQQKAQLGKLKSQPGKSMMESFEASVNQCLNKARDDCGNMALADLSSWNRLKAMVYAGSKGSNLNISQIMACVGQQNVEGKRIPFGFYKRSLPHFSKDDFGPESKGFVENCYLNGLTPQEFFFHAMGGREGLIDTAVKTAETGYIQRRLIKALEDVMVKYDGTVRTSKEQIIQFLYGEDGMAGEHIEDLTINLLKMKNTDVQNKCKFLHKPKPNMSDNELEQHLSKFMDREYAERIIRDPEICLQLENEYKQIIQDRDDLRFTILKSQEDAVHLAVNVPRIIWNAKEQFSIRPNQKSNLEPTYVLSRLQNLMDDLAPIPGVMIHKDPLILEANSDSTWLFKIYLRSLLNTKAVIQQERLSKDAFNWILGEIKSRFDQALVNPGEMVGSIGAQSMGEPATQMTLNTFHFAGVSAKNVTLGVPRLKEIINVAKNIKTPSMKIFLKDKDKQDERIATIIGGRIEHTTLCHVVKSSAIYYDPDPERTIVREDEELIRLYNEVRLFETERRRTSPWVLRFELDNDKVQFKDLSMQLIEQKINDIFRDQIDVVKSDENAEKLVLRLRVNDIEDDEEDRTVCMYLKGFQDELFNDLALKGLHEISKVTFTKYNDEIFDADTGECKQDKECWLIETDGVALQKVLGLEGINYKKTVSNDIIEILRVLGIEAVRMSLINELRFVLSSYGIYVNYRHLSTLCDVMTQRGILTAITRHGINRVDSGPLRKCSFEETVEILLEAAVFAETDPLKGITENIIMGQLAPFGTGCFEITIDPQVLQENAQIKPEEEDYIGGFTPIQDEMSNGNGLEMYGINTPLVMNTPHNDYGGASTHSMWTPGNQGSFSPSPGVYSPGYAQSPGYMSPGQQFMSSPNYRAVQSPIYNAIQSPIYHATEGGPGRSPGGNQASPIYSPTTQNNRMSPSYYNSVSPGYYRTPGASSSPVYSQTLGSHQSPSYSPTQNQGSGSYSPTNQNYSSSPHYSPTTPAYNQHYSPSYSPTSNVVGSGLNQTPRYQINQSSRYAMDSAHQSGSPSGNTASGLYVPTSPAYNPTTSPGYNMSSRQNNPTYGGGSPIQDDESSDKNKK</sequence>
<dbReference type="InterPro" id="IPR044893">
    <property type="entry name" value="RNA_pol_Rpb1_clamp_domain"/>
</dbReference>
<protein>
    <recommendedName>
        <fullName evidence="16">DNA-directed RNA polymerase subunit</fullName>
        <ecNumber evidence="16">2.7.7.6</ecNumber>
    </recommendedName>
</protein>
<gene>
    <name evidence="19" type="primary">Contig3637.g3886</name>
    <name evidence="19" type="ORF">STYLEM_10554</name>
</gene>
<keyword evidence="11" id="KW-0460">Magnesium</keyword>
<evidence type="ECO:0000256" key="10">
    <source>
        <dbReference type="ARBA" id="ARBA00022833"/>
    </source>
</evidence>
<dbReference type="GO" id="GO:0003899">
    <property type="term" value="F:DNA-directed RNA polymerase activity"/>
    <property type="evidence" value="ECO:0007669"/>
    <property type="project" value="UniProtKB-EC"/>
</dbReference>
<dbReference type="InterPro" id="IPR042102">
    <property type="entry name" value="RNA_pol_Rpb1_3_sf"/>
</dbReference>
<dbReference type="FunFam" id="2.40.40.20:FF:000019">
    <property type="entry name" value="DNA-directed RNA polymerase II subunit RPB1"/>
    <property type="match status" value="1"/>
</dbReference>
<dbReference type="Pfam" id="PF04998">
    <property type="entry name" value="RNA_pol_Rpb1_5"/>
    <property type="match status" value="1"/>
</dbReference>
<comment type="subcellular location">
    <subcellularLocation>
        <location evidence="1">Nucleus</location>
    </subcellularLocation>
</comment>
<feature type="region of interest" description="Disordered" evidence="17">
    <location>
        <begin position="1562"/>
        <end position="1594"/>
    </location>
</feature>
<dbReference type="OrthoDB" id="270392at2759"/>
<dbReference type="PANTHER" id="PTHR19376">
    <property type="entry name" value="DNA-DIRECTED RNA POLYMERASE"/>
    <property type="match status" value="1"/>
</dbReference>
<dbReference type="InterPro" id="IPR045867">
    <property type="entry name" value="DNA-dir_RpoC_beta_prime"/>
</dbReference>
<dbReference type="GO" id="GO:0003677">
    <property type="term" value="F:DNA binding"/>
    <property type="evidence" value="ECO:0007669"/>
    <property type="project" value="UniProtKB-KW"/>
</dbReference>
<evidence type="ECO:0000313" key="20">
    <source>
        <dbReference type="Proteomes" id="UP000039865"/>
    </source>
</evidence>
<dbReference type="CDD" id="cd02733">
    <property type="entry name" value="RNAP_II_RPB1_N"/>
    <property type="match status" value="1"/>
</dbReference>
<dbReference type="PANTHER" id="PTHR19376:SF37">
    <property type="entry name" value="DNA-DIRECTED RNA POLYMERASE II SUBUNIT RPB1"/>
    <property type="match status" value="1"/>
</dbReference>
<evidence type="ECO:0000256" key="6">
    <source>
        <dbReference type="ARBA" id="ARBA00022679"/>
    </source>
</evidence>
<dbReference type="InterPro" id="IPR038120">
    <property type="entry name" value="Rpb1_funnel_sf"/>
</dbReference>
<evidence type="ECO:0000256" key="16">
    <source>
        <dbReference type="RuleBase" id="RU004279"/>
    </source>
</evidence>
<dbReference type="SMART" id="SM00663">
    <property type="entry name" value="RPOLA_N"/>
    <property type="match status" value="1"/>
</dbReference>
<evidence type="ECO:0000256" key="17">
    <source>
        <dbReference type="SAM" id="MobiDB-lite"/>
    </source>
</evidence>
<dbReference type="FunCoup" id="A0A078AGZ1">
    <property type="interactions" value="458"/>
</dbReference>
<dbReference type="SUPFAM" id="SSF64484">
    <property type="entry name" value="beta and beta-prime subunits of DNA dependent RNA-polymerase"/>
    <property type="match status" value="1"/>
</dbReference>
<keyword evidence="14" id="KW-0539">Nucleus</keyword>
<dbReference type="InParanoid" id="A0A078AGZ1"/>
<keyword evidence="8" id="KW-0479">Metal-binding</keyword>
<dbReference type="FunFam" id="4.10.860.120:FF:000003">
    <property type="entry name" value="DNA-directed RNA polymerase subunit"/>
    <property type="match status" value="1"/>
</dbReference>
<dbReference type="EMBL" id="CCKQ01010042">
    <property type="protein sequence ID" value="CDW81535.1"/>
    <property type="molecule type" value="Genomic_DNA"/>
</dbReference>
<keyword evidence="7 16" id="KW-0548">Nucleotidyltransferase</keyword>
<evidence type="ECO:0000256" key="7">
    <source>
        <dbReference type="ARBA" id="ARBA00022695"/>
    </source>
</evidence>
<dbReference type="FunFam" id="1.10.274.100:FF:000001">
    <property type="entry name" value="DNA-directed RNA polymerase subunit"/>
    <property type="match status" value="1"/>
</dbReference>
<evidence type="ECO:0000256" key="12">
    <source>
        <dbReference type="ARBA" id="ARBA00023125"/>
    </source>
</evidence>
<dbReference type="InterPro" id="IPR038593">
    <property type="entry name" value="RNA_pol_Rpb1_7_sf"/>
</dbReference>
<keyword evidence="5" id="KW-0597">Phosphoprotein</keyword>
<dbReference type="GO" id="GO:0046872">
    <property type="term" value="F:metal ion binding"/>
    <property type="evidence" value="ECO:0007669"/>
    <property type="project" value="UniProtKB-KW"/>
</dbReference>
<dbReference type="InterPro" id="IPR007083">
    <property type="entry name" value="RNA_pol_Rpb1_4"/>
</dbReference>